<dbReference type="GO" id="GO:0006412">
    <property type="term" value="P:translation"/>
    <property type="evidence" value="ECO:0007669"/>
    <property type="project" value="TreeGrafter"/>
</dbReference>
<reference evidence="7 8" key="1">
    <citation type="submission" date="2016-10" db="EMBL/GenBank/DDBJ databases">
        <authorList>
            <person name="Varghese N."/>
            <person name="Submissions S."/>
        </authorList>
    </citation>
    <scope>NUCLEOTIDE SEQUENCE [LARGE SCALE GENOMIC DNA]</scope>
    <source>
        <strain evidence="7 8">IBRC-M10081</strain>
    </source>
</reference>
<organism evidence="7 8">
    <name type="scientific">Aliicoccus persicus</name>
    <dbReference type="NCBI Taxonomy" id="930138"/>
    <lineage>
        <taxon>Bacteria</taxon>
        <taxon>Bacillati</taxon>
        <taxon>Bacillota</taxon>
        <taxon>Bacilli</taxon>
        <taxon>Bacillales</taxon>
        <taxon>Staphylococcaceae</taxon>
        <taxon>Aliicoccus</taxon>
    </lineage>
</organism>
<name>A0A662Z3U1_9STAP</name>
<keyword evidence="4" id="KW-0963">Cytoplasm</keyword>
<dbReference type="EMBL" id="FOIT01000001">
    <property type="protein sequence ID" value="SEV81584.1"/>
    <property type="molecule type" value="Genomic_DNA"/>
</dbReference>
<dbReference type="OrthoDB" id="9779790at2"/>
<dbReference type="GO" id="GO:0005525">
    <property type="term" value="F:GTP binding"/>
    <property type="evidence" value="ECO:0007669"/>
    <property type="project" value="UniProtKB-KW"/>
</dbReference>
<dbReference type="InterPro" id="IPR030378">
    <property type="entry name" value="G_CP_dom"/>
</dbReference>
<dbReference type="RefSeq" id="WP_091472912.1">
    <property type="nucleotide sequence ID" value="NZ_FOIT01000001.1"/>
</dbReference>
<feature type="binding site" evidence="5">
    <location>
        <begin position="130"/>
        <end position="135"/>
    </location>
    <ligand>
        <name>GTP</name>
        <dbReference type="ChEBI" id="CHEBI:37565"/>
    </ligand>
</feature>
<comment type="function">
    <text evidence="4">Required for a late step of 50S ribosomal subunit assembly. Has GTPase activity.</text>
</comment>
<evidence type="ECO:0000313" key="8">
    <source>
        <dbReference type="Proteomes" id="UP000243605"/>
    </source>
</evidence>
<dbReference type="InterPro" id="IPR027417">
    <property type="entry name" value="P-loop_NTPase"/>
</dbReference>
<evidence type="ECO:0000256" key="1">
    <source>
        <dbReference type="ARBA" id="ARBA00014898"/>
    </source>
</evidence>
<comment type="subcellular location">
    <subcellularLocation>
        <location evidence="4">Cytoplasm</location>
    </subcellularLocation>
</comment>
<keyword evidence="2 4" id="KW-0547">Nucleotide-binding</keyword>
<dbReference type="PIRSF" id="PIRSF006230">
    <property type="entry name" value="MG442"/>
    <property type="match status" value="1"/>
</dbReference>
<dbReference type="PANTHER" id="PTHR45782:SF4">
    <property type="entry name" value="MITOCHONDRIAL RIBOSOME-ASSOCIATED GTPASE 1"/>
    <property type="match status" value="1"/>
</dbReference>
<accession>A0A662Z3U1</accession>
<dbReference type="Proteomes" id="UP000243605">
    <property type="component" value="Unassembled WGS sequence"/>
</dbReference>
<feature type="binding site" evidence="5">
    <location>
        <position position="174"/>
    </location>
    <ligand>
        <name>GTP</name>
        <dbReference type="ChEBI" id="CHEBI:37565"/>
    </ligand>
</feature>
<evidence type="ECO:0000313" key="7">
    <source>
        <dbReference type="EMBL" id="SEV81584.1"/>
    </source>
</evidence>
<proteinExistence type="inferred from homology"/>
<dbReference type="PANTHER" id="PTHR45782">
    <property type="entry name" value="MITOCHONDRIAL RIBOSOME-ASSOCIATED GTPASE 1"/>
    <property type="match status" value="1"/>
</dbReference>
<feature type="binding site" evidence="5">
    <location>
        <begin position="58"/>
        <end position="61"/>
    </location>
    <ligand>
        <name>GTP</name>
        <dbReference type="ChEBI" id="CHEBI:37565"/>
    </ligand>
</feature>
<protein>
    <recommendedName>
        <fullName evidence="1 4">Ribosome biogenesis GTPase A</fullName>
    </recommendedName>
</protein>
<feature type="domain" description="CP-type G" evidence="6">
    <location>
        <begin position="14"/>
        <end position="178"/>
    </location>
</feature>
<dbReference type="AlphaFoldDB" id="A0A662Z3U1"/>
<keyword evidence="8" id="KW-1185">Reference proteome</keyword>
<dbReference type="PROSITE" id="PS51721">
    <property type="entry name" value="G_CP"/>
    <property type="match status" value="1"/>
</dbReference>
<dbReference type="GO" id="GO:0003924">
    <property type="term" value="F:GTPase activity"/>
    <property type="evidence" value="ECO:0007669"/>
    <property type="project" value="TreeGrafter"/>
</dbReference>
<dbReference type="InterPro" id="IPR023179">
    <property type="entry name" value="GTP-bd_ortho_bundle_sf"/>
</dbReference>
<sequence>MSINWFPGHMAKARRQIEEILKKIDVVLEILDARIPASSHNPMLDEVVKNKPRIILLNKKDLADPDETNKWISYFKNEGHQVLALNGRESNLIKKIEPLAEIATQEYFDKQAAKGINKRAIRAMILGIPNVGKSTIINNIAGKKQAITGNTPGVTKKQQWIKAGRDMELLDTPGILWPKFEDEETGQKLSLTGAIKDAVVPLDEVAIYTLKFLQANDLERLNKFYNIDVDKESDPIEIFDAIGASRGLKMRGNLIDYEQVTNRVIYDVRNGKVGTYTFDQVKFHAND</sequence>
<comment type="similarity">
    <text evidence="4">Belongs to the TRAFAC class YlqF/YawG GTPase family. MTG1 subfamily.</text>
</comment>
<dbReference type="FunFam" id="3.40.50.300:FF:000590">
    <property type="entry name" value="Ribosome biogenesis GTPase A"/>
    <property type="match status" value="1"/>
</dbReference>
<evidence type="ECO:0000256" key="5">
    <source>
        <dbReference type="PIRSR" id="PIRSR006230-1"/>
    </source>
</evidence>
<keyword evidence="3 4" id="KW-0342">GTP-binding</keyword>
<dbReference type="InterPro" id="IPR006073">
    <property type="entry name" value="GTP-bd"/>
</dbReference>
<gene>
    <name evidence="7" type="ORF">SAMN05192557_0170</name>
</gene>
<dbReference type="InterPro" id="IPR019991">
    <property type="entry name" value="GTP-bd_ribosome_bgen"/>
</dbReference>
<dbReference type="Gene3D" id="3.40.50.300">
    <property type="entry name" value="P-loop containing nucleotide triphosphate hydrolases"/>
    <property type="match status" value="1"/>
</dbReference>
<evidence type="ECO:0000256" key="4">
    <source>
        <dbReference type="PIRNR" id="PIRNR006230"/>
    </source>
</evidence>
<dbReference type="Pfam" id="PF01926">
    <property type="entry name" value="MMR_HSR1"/>
    <property type="match status" value="1"/>
</dbReference>
<dbReference type="Gene3D" id="1.10.1580.10">
    <property type="match status" value="1"/>
</dbReference>
<dbReference type="CDD" id="cd00882">
    <property type="entry name" value="Ras_like_GTPase"/>
    <property type="match status" value="1"/>
</dbReference>
<dbReference type="NCBIfam" id="TIGR03596">
    <property type="entry name" value="GTPase_YlqF"/>
    <property type="match status" value="1"/>
</dbReference>
<dbReference type="InterPro" id="IPR016478">
    <property type="entry name" value="GTPase_MTG1"/>
</dbReference>
<dbReference type="CDD" id="cd01856">
    <property type="entry name" value="YlqF"/>
    <property type="match status" value="1"/>
</dbReference>
<evidence type="ECO:0000256" key="2">
    <source>
        <dbReference type="ARBA" id="ARBA00022741"/>
    </source>
</evidence>
<dbReference type="GO" id="GO:0005737">
    <property type="term" value="C:cytoplasm"/>
    <property type="evidence" value="ECO:0007669"/>
    <property type="project" value="UniProtKB-SubCell"/>
</dbReference>
<evidence type="ECO:0000256" key="3">
    <source>
        <dbReference type="ARBA" id="ARBA00023134"/>
    </source>
</evidence>
<evidence type="ECO:0000259" key="6">
    <source>
        <dbReference type="PROSITE" id="PS51721"/>
    </source>
</evidence>
<dbReference type="SUPFAM" id="SSF52540">
    <property type="entry name" value="P-loop containing nucleoside triphosphate hydrolases"/>
    <property type="match status" value="1"/>
</dbReference>